<keyword evidence="3" id="KW-0560">Oxidoreductase</keyword>
<name>A0AAN6MFV0_9PEZI</name>
<dbReference type="PRINTS" id="PR00081">
    <property type="entry name" value="GDHRDH"/>
</dbReference>
<dbReference type="InterPro" id="IPR002347">
    <property type="entry name" value="SDR_fam"/>
</dbReference>
<dbReference type="EMBL" id="MU855743">
    <property type="protein sequence ID" value="KAK3899769.1"/>
    <property type="molecule type" value="Genomic_DNA"/>
</dbReference>
<dbReference type="GO" id="GO:0016614">
    <property type="term" value="F:oxidoreductase activity, acting on CH-OH group of donors"/>
    <property type="evidence" value="ECO:0007669"/>
    <property type="project" value="UniProtKB-ARBA"/>
</dbReference>
<dbReference type="FunFam" id="3.40.50.720:FF:000084">
    <property type="entry name" value="Short-chain dehydrogenase reductase"/>
    <property type="match status" value="1"/>
</dbReference>
<evidence type="ECO:0000313" key="4">
    <source>
        <dbReference type="EMBL" id="KAK3899769.1"/>
    </source>
</evidence>
<organism evidence="4 5">
    <name type="scientific">Staphylotrichum tortipilum</name>
    <dbReference type="NCBI Taxonomy" id="2831512"/>
    <lineage>
        <taxon>Eukaryota</taxon>
        <taxon>Fungi</taxon>
        <taxon>Dikarya</taxon>
        <taxon>Ascomycota</taxon>
        <taxon>Pezizomycotina</taxon>
        <taxon>Sordariomycetes</taxon>
        <taxon>Sordariomycetidae</taxon>
        <taxon>Sordariales</taxon>
        <taxon>Chaetomiaceae</taxon>
        <taxon>Staphylotrichum</taxon>
    </lineage>
</organism>
<dbReference type="AlphaFoldDB" id="A0AAN6MFV0"/>
<reference evidence="4" key="1">
    <citation type="journal article" date="2023" name="Mol. Phylogenet. Evol.">
        <title>Genome-scale phylogeny and comparative genomics of the fungal order Sordariales.</title>
        <authorList>
            <person name="Hensen N."/>
            <person name="Bonometti L."/>
            <person name="Westerberg I."/>
            <person name="Brannstrom I.O."/>
            <person name="Guillou S."/>
            <person name="Cros-Aarteil S."/>
            <person name="Calhoun S."/>
            <person name="Haridas S."/>
            <person name="Kuo A."/>
            <person name="Mondo S."/>
            <person name="Pangilinan J."/>
            <person name="Riley R."/>
            <person name="LaButti K."/>
            <person name="Andreopoulos B."/>
            <person name="Lipzen A."/>
            <person name="Chen C."/>
            <person name="Yan M."/>
            <person name="Daum C."/>
            <person name="Ng V."/>
            <person name="Clum A."/>
            <person name="Steindorff A."/>
            <person name="Ohm R.A."/>
            <person name="Martin F."/>
            <person name="Silar P."/>
            <person name="Natvig D.O."/>
            <person name="Lalanne C."/>
            <person name="Gautier V."/>
            <person name="Ament-Velasquez S.L."/>
            <person name="Kruys A."/>
            <person name="Hutchinson M.I."/>
            <person name="Powell A.J."/>
            <person name="Barry K."/>
            <person name="Miller A.N."/>
            <person name="Grigoriev I.V."/>
            <person name="Debuchy R."/>
            <person name="Gladieux P."/>
            <person name="Hiltunen Thoren M."/>
            <person name="Johannesson H."/>
        </authorList>
    </citation>
    <scope>NUCLEOTIDE SEQUENCE</scope>
    <source>
        <strain evidence="4">CBS 103.79</strain>
    </source>
</reference>
<protein>
    <submittedName>
        <fullName evidence="4">Uncharacterized protein</fullName>
    </submittedName>
</protein>
<dbReference type="InterPro" id="IPR036291">
    <property type="entry name" value="NAD(P)-bd_dom_sf"/>
</dbReference>
<keyword evidence="2" id="KW-0521">NADP</keyword>
<gene>
    <name evidence="4" type="ORF">C8A05DRAFT_46259</name>
</gene>
<evidence type="ECO:0000256" key="2">
    <source>
        <dbReference type="ARBA" id="ARBA00022857"/>
    </source>
</evidence>
<comment type="caution">
    <text evidence="4">The sequence shown here is derived from an EMBL/GenBank/DDBJ whole genome shotgun (WGS) entry which is preliminary data.</text>
</comment>
<dbReference type="Gene3D" id="3.40.50.720">
    <property type="entry name" value="NAD(P)-binding Rossmann-like Domain"/>
    <property type="match status" value="1"/>
</dbReference>
<evidence type="ECO:0000256" key="1">
    <source>
        <dbReference type="ARBA" id="ARBA00006484"/>
    </source>
</evidence>
<sequence length="272" mass="27459">MAPVTLSLDGKVAIVTGSGRENGIGAATALNLARNGARVAINYVSDASAARAAKVAANIEAQAGGARVLVVQADVSTAEGAAKLVAETLAGFNTDKIDILSSPPLNNAGSAPSMGTLLLDLTPTEVERAFALNTFGTLYATQAAARHMPAGGRIVNVGSVVSRIHNMPGVGLYGASKAAQEYLTAALAAELGPKQGITVNTVAPGPTRTDAESWFPDGELKEEVGRKLAIGARLGRASGEAEEVADAVLLVVSDAARWITGQYIAASGGITA</sequence>
<evidence type="ECO:0000313" key="5">
    <source>
        <dbReference type="Proteomes" id="UP001303889"/>
    </source>
</evidence>
<reference evidence="4" key="2">
    <citation type="submission" date="2023-05" db="EMBL/GenBank/DDBJ databases">
        <authorList>
            <consortium name="Lawrence Berkeley National Laboratory"/>
            <person name="Steindorff A."/>
            <person name="Hensen N."/>
            <person name="Bonometti L."/>
            <person name="Westerberg I."/>
            <person name="Brannstrom I.O."/>
            <person name="Guillou S."/>
            <person name="Cros-Aarteil S."/>
            <person name="Calhoun S."/>
            <person name="Haridas S."/>
            <person name="Kuo A."/>
            <person name="Mondo S."/>
            <person name="Pangilinan J."/>
            <person name="Riley R."/>
            <person name="Labutti K."/>
            <person name="Andreopoulos B."/>
            <person name="Lipzen A."/>
            <person name="Chen C."/>
            <person name="Yanf M."/>
            <person name="Daum C."/>
            <person name="Ng V."/>
            <person name="Clum A."/>
            <person name="Ohm R."/>
            <person name="Martin F."/>
            <person name="Silar P."/>
            <person name="Natvig D."/>
            <person name="Lalanne C."/>
            <person name="Gautier V."/>
            <person name="Ament-Velasquez S.L."/>
            <person name="Kruys A."/>
            <person name="Hutchinson M.I."/>
            <person name="Powell A.J."/>
            <person name="Barry K."/>
            <person name="Miller A.N."/>
            <person name="Grigoriev I.V."/>
            <person name="Debuchy R."/>
            <person name="Gladieux P."/>
            <person name="Thoren M.H."/>
            <person name="Johannesson H."/>
        </authorList>
    </citation>
    <scope>NUCLEOTIDE SEQUENCE</scope>
    <source>
        <strain evidence="4">CBS 103.79</strain>
    </source>
</reference>
<evidence type="ECO:0000256" key="3">
    <source>
        <dbReference type="ARBA" id="ARBA00023002"/>
    </source>
</evidence>
<proteinExistence type="inferred from homology"/>
<dbReference type="PANTHER" id="PTHR48107">
    <property type="entry name" value="NADPH-DEPENDENT ALDEHYDE REDUCTASE-LIKE PROTEIN, CHLOROPLASTIC-RELATED"/>
    <property type="match status" value="1"/>
</dbReference>
<dbReference type="SUPFAM" id="SSF51735">
    <property type="entry name" value="NAD(P)-binding Rossmann-fold domains"/>
    <property type="match status" value="1"/>
</dbReference>
<dbReference type="PRINTS" id="PR00080">
    <property type="entry name" value="SDRFAMILY"/>
</dbReference>
<keyword evidence="5" id="KW-1185">Reference proteome</keyword>
<dbReference type="Proteomes" id="UP001303889">
    <property type="component" value="Unassembled WGS sequence"/>
</dbReference>
<dbReference type="Pfam" id="PF13561">
    <property type="entry name" value="adh_short_C2"/>
    <property type="match status" value="1"/>
</dbReference>
<accession>A0AAN6MFV0</accession>
<dbReference type="PANTHER" id="PTHR48107:SF7">
    <property type="entry name" value="RE15974P"/>
    <property type="match status" value="1"/>
</dbReference>
<comment type="similarity">
    <text evidence="1">Belongs to the short-chain dehydrogenases/reductases (SDR) family.</text>
</comment>